<dbReference type="GO" id="GO:0003723">
    <property type="term" value="F:RNA binding"/>
    <property type="evidence" value="ECO:0007669"/>
    <property type="project" value="InterPro"/>
</dbReference>
<dbReference type="InterPro" id="IPR012337">
    <property type="entry name" value="RNaseH-like_sf"/>
</dbReference>
<reference evidence="5" key="2">
    <citation type="submission" date="2023-05" db="EMBL/GenBank/DDBJ databases">
        <authorList>
            <person name="Fouks B."/>
        </authorList>
    </citation>
    <scope>NUCLEOTIDE SEQUENCE</scope>
    <source>
        <strain evidence="5">Stay&amp;Tobe</strain>
        <tissue evidence="5">Testes</tissue>
    </source>
</reference>
<keyword evidence="6" id="KW-1185">Reference proteome</keyword>
<dbReference type="InterPro" id="IPR036397">
    <property type="entry name" value="RNaseH_sf"/>
</dbReference>
<accession>A0AAD8EGI1</accession>
<feature type="non-terminal residue" evidence="5">
    <location>
        <position position="552"/>
    </location>
</feature>
<keyword evidence="2" id="KW-0175">Coiled coil</keyword>
<comment type="caution">
    <text evidence="5">The sequence shown here is derived from an EMBL/GenBank/DDBJ whole genome shotgun (WGS) entry which is preliminary data.</text>
</comment>
<feature type="domain" description="Poly(A)-specific ribonuclease RNA-binding" evidence="4">
    <location>
        <begin position="433"/>
        <end position="504"/>
    </location>
</feature>
<feature type="compositionally biased region" description="Basic and acidic residues" evidence="3">
    <location>
        <begin position="128"/>
        <end position="144"/>
    </location>
</feature>
<gene>
    <name evidence="5" type="ORF">L9F63_017315</name>
</gene>
<dbReference type="InterPro" id="IPR014789">
    <property type="entry name" value="PolyA-riboNase_RNA-binding"/>
</dbReference>
<dbReference type="GO" id="GO:0046872">
    <property type="term" value="F:metal ion binding"/>
    <property type="evidence" value="ECO:0007669"/>
    <property type="project" value="InterPro"/>
</dbReference>
<dbReference type="InterPro" id="IPR006941">
    <property type="entry name" value="RNase_CAF1"/>
</dbReference>
<dbReference type="GO" id="GO:0005634">
    <property type="term" value="C:nucleus"/>
    <property type="evidence" value="ECO:0007669"/>
    <property type="project" value="InterPro"/>
</dbReference>
<dbReference type="PANTHER" id="PTHR15092:SF44">
    <property type="entry name" value="POLY(A)-SPECIFIC RIBONUCLEASE PARN"/>
    <property type="match status" value="1"/>
</dbReference>
<dbReference type="GO" id="GO:0004535">
    <property type="term" value="F:poly(A)-specific ribonuclease activity"/>
    <property type="evidence" value="ECO:0007669"/>
    <property type="project" value="InterPro"/>
</dbReference>
<feature type="non-terminal residue" evidence="5">
    <location>
        <position position="1"/>
    </location>
</feature>
<dbReference type="Pfam" id="PF08675">
    <property type="entry name" value="RNA_bind"/>
    <property type="match status" value="1"/>
</dbReference>
<dbReference type="InterPro" id="IPR051181">
    <property type="entry name" value="CAF1_poly(A)_ribonucleases"/>
</dbReference>
<feature type="region of interest" description="Disordered" evidence="3">
    <location>
        <begin position="127"/>
        <end position="159"/>
    </location>
</feature>
<proteinExistence type="inferred from homology"/>
<evidence type="ECO:0000313" key="5">
    <source>
        <dbReference type="EMBL" id="KAJ9589498.1"/>
    </source>
</evidence>
<dbReference type="CDD" id="cd12428">
    <property type="entry name" value="RRM_PARN"/>
    <property type="match status" value="1"/>
</dbReference>
<dbReference type="Proteomes" id="UP001233999">
    <property type="component" value="Unassembled WGS sequence"/>
</dbReference>
<protein>
    <recommendedName>
        <fullName evidence="4">Poly(A)-specific ribonuclease RNA-binding domain-containing protein</fullName>
    </recommendedName>
</protein>
<dbReference type="AlphaFoldDB" id="A0AAD8EGI1"/>
<dbReference type="PANTHER" id="PTHR15092">
    <property type="entry name" value="POLY A -SPECIFIC RIBONUCLEASE/TARGET OF EGR1, MEMBER 1"/>
    <property type="match status" value="1"/>
</dbReference>
<comment type="similarity">
    <text evidence="1">Belongs to the CAF1 family.</text>
</comment>
<evidence type="ECO:0000259" key="4">
    <source>
        <dbReference type="Pfam" id="PF08675"/>
    </source>
</evidence>
<dbReference type="Gene3D" id="3.30.70.330">
    <property type="match status" value="1"/>
</dbReference>
<dbReference type="Pfam" id="PF04857">
    <property type="entry name" value="CAF1"/>
    <property type="match status" value="1"/>
</dbReference>
<evidence type="ECO:0000256" key="2">
    <source>
        <dbReference type="SAM" id="Coils"/>
    </source>
</evidence>
<dbReference type="SUPFAM" id="SSF82708">
    <property type="entry name" value="R3H domain"/>
    <property type="match status" value="1"/>
</dbReference>
<evidence type="ECO:0000256" key="3">
    <source>
        <dbReference type="SAM" id="MobiDB-lite"/>
    </source>
</evidence>
<sequence length="552" mass="63803">FREVLAELESKISTAEFLAIDGEFTGLHGTGQDVNAFDTPSQYYSKLRSNCMDFLLIQFGLCIFKYDEEKNKYTHRAYNFYIFPRGQTRSASDSRFLCQSSSIEFLASQGFDFNKLFKEGIPYLTQPEEQKMRENLEEKHKSEANSENNLEEPPPPIPIPDQHVSFIEDVCSKIEQFLESSESEELQLDQCNAFVRKLIYQEVGKRFDSNKLVLESRISDNKNRILFALRTGSEEVKKRKEKERMERELRELEDAIGFTSITHLNSHNRGKLMIGHNMLLDICHILHQCYFPLPTDYSEFKELIRCVFPNILDTKYMSFSSVFKESINSNVLEHLHKTLSEKPFKMFTAECEMDGCGYSSVNEKYHEAGYDAYITGLCYIAMANHIGSLQKPETYPVRSSSSLLKPYVNKLFLLKVQDSPFINLVGKIATELPRNHVFFISFPKDWKTSDITKLFSPFGAVFIAWINESSAFVALYKRDQASTVKKTLTKSDTYTLIPYEAYQKLQDTKAKTRVEYNSGTRKVISCSSLDRNRKRHTIQGDPELSLKRTRTL</sequence>
<dbReference type="GO" id="GO:1990431">
    <property type="term" value="P:priRNA 3'-end processing"/>
    <property type="evidence" value="ECO:0007669"/>
    <property type="project" value="TreeGrafter"/>
</dbReference>
<dbReference type="FunFam" id="3.30.420.10:FF:000035">
    <property type="entry name" value="Poly(A)-specific ribonuclease PARN"/>
    <property type="match status" value="1"/>
</dbReference>
<evidence type="ECO:0000313" key="6">
    <source>
        <dbReference type="Proteomes" id="UP001233999"/>
    </source>
</evidence>
<dbReference type="SUPFAM" id="SSF54928">
    <property type="entry name" value="RNA-binding domain, RBD"/>
    <property type="match status" value="1"/>
</dbReference>
<dbReference type="GO" id="GO:0000289">
    <property type="term" value="P:nuclear-transcribed mRNA poly(A) tail shortening"/>
    <property type="evidence" value="ECO:0007669"/>
    <property type="project" value="TreeGrafter"/>
</dbReference>
<dbReference type="InterPro" id="IPR036867">
    <property type="entry name" value="R3H_dom_sf"/>
</dbReference>
<dbReference type="InterPro" id="IPR012677">
    <property type="entry name" value="Nucleotide-bd_a/b_plait_sf"/>
</dbReference>
<dbReference type="GO" id="GO:1990432">
    <property type="term" value="P:siRNA 3'-end processing"/>
    <property type="evidence" value="ECO:0007669"/>
    <property type="project" value="TreeGrafter"/>
</dbReference>
<dbReference type="EMBL" id="JASPKZ010004937">
    <property type="protein sequence ID" value="KAJ9589498.1"/>
    <property type="molecule type" value="Genomic_DNA"/>
</dbReference>
<dbReference type="CDD" id="cd02637">
    <property type="entry name" value="R3H_PARN"/>
    <property type="match status" value="1"/>
</dbReference>
<dbReference type="InterPro" id="IPR034042">
    <property type="entry name" value="PARN_R3H"/>
</dbReference>
<dbReference type="InterPro" id="IPR035979">
    <property type="entry name" value="RBD_domain_sf"/>
</dbReference>
<dbReference type="SUPFAM" id="SSF53098">
    <property type="entry name" value="Ribonuclease H-like"/>
    <property type="match status" value="1"/>
</dbReference>
<name>A0AAD8EGI1_DIPPU</name>
<evidence type="ECO:0000256" key="1">
    <source>
        <dbReference type="ARBA" id="ARBA00008372"/>
    </source>
</evidence>
<organism evidence="5 6">
    <name type="scientific">Diploptera punctata</name>
    <name type="common">Pacific beetle cockroach</name>
    <dbReference type="NCBI Taxonomy" id="6984"/>
    <lineage>
        <taxon>Eukaryota</taxon>
        <taxon>Metazoa</taxon>
        <taxon>Ecdysozoa</taxon>
        <taxon>Arthropoda</taxon>
        <taxon>Hexapoda</taxon>
        <taxon>Insecta</taxon>
        <taxon>Pterygota</taxon>
        <taxon>Neoptera</taxon>
        <taxon>Polyneoptera</taxon>
        <taxon>Dictyoptera</taxon>
        <taxon>Blattodea</taxon>
        <taxon>Blaberoidea</taxon>
        <taxon>Blaberidae</taxon>
        <taxon>Diplopterinae</taxon>
        <taxon>Diploptera</taxon>
    </lineage>
</organism>
<dbReference type="Gene3D" id="3.30.420.10">
    <property type="entry name" value="Ribonuclease H-like superfamily/Ribonuclease H"/>
    <property type="match status" value="2"/>
</dbReference>
<dbReference type="GO" id="GO:0005737">
    <property type="term" value="C:cytoplasm"/>
    <property type="evidence" value="ECO:0007669"/>
    <property type="project" value="InterPro"/>
</dbReference>
<reference evidence="5" key="1">
    <citation type="journal article" date="2023" name="IScience">
        <title>Live-bearing cockroach genome reveals convergent evolutionary mechanisms linked to viviparity in insects and beyond.</title>
        <authorList>
            <person name="Fouks B."/>
            <person name="Harrison M.C."/>
            <person name="Mikhailova A.A."/>
            <person name="Marchal E."/>
            <person name="English S."/>
            <person name="Carruthers M."/>
            <person name="Jennings E.C."/>
            <person name="Chiamaka E.L."/>
            <person name="Frigard R.A."/>
            <person name="Pippel M."/>
            <person name="Attardo G.M."/>
            <person name="Benoit J.B."/>
            <person name="Bornberg-Bauer E."/>
            <person name="Tobe S.S."/>
        </authorList>
    </citation>
    <scope>NUCLEOTIDE SEQUENCE</scope>
    <source>
        <strain evidence="5">Stay&amp;Tobe</strain>
    </source>
</reference>
<feature type="coiled-coil region" evidence="2">
    <location>
        <begin position="235"/>
        <end position="262"/>
    </location>
</feature>